<protein>
    <submittedName>
        <fullName evidence="3">Small conductance calcium-activated potassium channel protein</fullName>
    </submittedName>
</protein>
<dbReference type="Gene3D" id="1.10.287.70">
    <property type="match status" value="1"/>
</dbReference>
<evidence type="ECO:0000256" key="1">
    <source>
        <dbReference type="SAM" id="Phobius"/>
    </source>
</evidence>
<keyword evidence="1" id="KW-0472">Membrane</keyword>
<evidence type="ECO:0000259" key="2">
    <source>
        <dbReference type="Pfam" id="PF07885"/>
    </source>
</evidence>
<dbReference type="AlphaFoldDB" id="A0A2S2P7I4"/>
<organism evidence="3">
    <name type="scientific">Schizaphis graminum</name>
    <name type="common">Green bug aphid</name>
    <dbReference type="NCBI Taxonomy" id="13262"/>
    <lineage>
        <taxon>Eukaryota</taxon>
        <taxon>Metazoa</taxon>
        <taxon>Ecdysozoa</taxon>
        <taxon>Arthropoda</taxon>
        <taxon>Hexapoda</taxon>
        <taxon>Insecta</taxon>
        <taxon>Pterygota</taxon>
        <taxon>Neoptera</taxon>
        <taxon>Paraneoptera</taxon>
        <taxon>Hemiptera</taxon>
        <taxon>Sternorrhyncha</taxon>
        <taxon>Aphidomorpha</taxon>
        <taxon>Aphidoidea</taxon>
        <taxon>Aphididae</taxon>
        <taxon>Aphidini</taxon>
        <taxon>Schizaphis</taxon>
    </lineage>
</organism>
<keyword evidence="3" id="KW-0813">Transport</keyword>
<reference evidence="3" key="1">
    <citation type="submission" date="2018-04" db="EMBL/GenBank/DDBJ databases">
        <title>Transcriptome of Schizaphis graminum biotype I.</title>
        <authorList>
            <person name="Scully E.D."/>
            <person name="Geib S.M."/>
            <person name="Palmer N.A."/>
            <person name="Koch K."/>
            <person name="Bradshaw J."/>
            <person name="Heng-Moss T."/>
            <person name="Sarath G."/>
        </authorList>
    </citation>
    <scope>NUCLEOTIDE SEQUENCE</scope>
</reference>
<dbReference type="EMBL" id="GGMR01012798">
    <property type="protein sequence ID" value="MBY25417.1"/>
    <property type="molecule type" value="Transcribed_RNA"/>
</dbReference>
<dbReference type="InterPro" id="IPR015449">
    <property type="entry name" value="K_chnl_Ca-activ_SK"/>
</dbReference>
<accession>A0A2S2P7I4</accession>
<dbReference type="GO" id="GO:0016286">
    <property type="term" value="F:small conductance calcium-activated potassium channel activity"/>
    <property type="evidence" value="ECO:0007669"/>
    <property type="project" value="InterPro"/>
</dbReference>
<name>A0A2S2P7I4_SCHGA</name>
<dbReference type="GO" id="GO:0016020">
    <property type="term" value="C:membrane"/>
    <property type="evidence" value="ECO:0007669"/>
    <property type="project" value="InterPro"/>
</dbReference>
<feature type="transmembrane region" description="Helical" evidence="1">
    <location>
        <begin position="6"/>
        <end position="28"/>
    </location>
</feature>
<dbReference type="InterPro" id="IPR013099">
    <property type="entry name" value="K_chnl_dom"/>
</dbReference>
<dbReference type="PANTHER" id="PTHR10153">
    <property type="entry name" value="SMALL CONDUCTANCE CALCIUM-ACTIVATED POTASSIUM CHANNEL"/>
    <property type="match status" value="1"/>
</dbReference>
<sequence>MRNIVIFIIYNLIFYWDWVVINTTLCLGLCRFHDEDHANLLNSMWFIAITFLSVGFGDIVPNTYCGRGIAVTTGIMVRPTPEQPNKYPSGLKFSDQKSIKLIASKNSSVLAWKMH</sequence>
<keyword evidence="3" id="KW-0406">Ion transport</keyword>
<feature type="domain" description="Potassium channel" evidence="2">
    <location>
        <begin position="21"/>
        <end position="75"/>
    </location>
</feature>
<feature type="transmembrane region" description="Helical" evidence="1">
    <location>
        <begin position="40"/>
        <end position="57"/>
    </location>
</feature>
<evidence type="ECO:0000313" key="3">
    <source>
        <dbReference type="EMBL" id="MBY25417.1"/>
    </source>
</evidence>
<keyword evidence="3" id="KW-0407">Ion channel</keyword>
<keyword evidence="1" id="KW-1133">Transmembrane helix</keyword>
<keyword evidence="1" id="KW-0812">Transmembrane</keyword>
<gene>
    <name evidence="3" type="primary">SK_2</name>
    <name evidence="3" type="ORF">g.68963</name>
</gene>
<proteinExistence type="predicted"/>
<dbReference type="SUPFAM" id="SSF81324">
    <property type="entry name" value="Voltage-gated potassium channels"/>
    <property type="match status" value="1"/>
</dbReference>
<dbReference type="Pfam" id="PF07885">
    <property type="entry name" value="Ion_trans_2"/>
    <property type="match status" value="1"/>
</dbReference>